<evidence type="ECO:0000256" key="4">
    <source>
        <dbReference type="ARBA" id="ARBA00023136"/>
    </source>
</evidence>
<evidence type="ECO:0000256" key="5">
    <source>
        <dbReference type="ARBA" id="ARBA00023180"/>
    </source>
</evidence>
<dbReference type="Gene3D" id="3.40.50.2300">
    <property type="match status" value="1"/>
</dbReference>
<evidence type="ECO:0000313" key="8">
    <source>
        <dbReference type="Proteomes" id="UP000018936"/>
    </source>
</evidence>
<sequence length="98" mass="11054">DLCIAQSLKIPQDRKNKTYEFDKIVKLLLDTPRARAIIVFAYDEDIKQILAAAKRADQVGHFLWVASDTWGSKMTPVIQQEDVAEGAITILPKRATIE</sequence>
<dbReference type="AlphaFoldDB" id="V8P1P2"/>
<dbReference type="Pfam" id="PF01094">
    <property type="entry name" value="ANF_receptor"/>
    <property type="match status" value="1"/>
</dbReference>
<dbReference type="InterPro" id="IPR001828">
    <property type="entry name" value="ANF_lig-bd_rcpt"/>
</dbReference>
<protein>
    <submittedName>
        <fullName evidence="7">Metabotropic glutamate receptor 7</fullName>
    </submittedName>
</protein>
<comment type="caution">
    <text evidence="7">The sequence shown here is derived from an EMBL/GenBank/DDBJ whole genome shotgun (WGS) entry which is preliminary data.</text>
</comment>
<comment type="subcellular location">
    <subcellularLocation>
        <location evidence="1">Membrane</location>
    </subcellularLocation>
</comment>
<dbReference type="GO" id="GO:0016020">
    <property type="term" value="C:membrane"/>
    <property type="evidence" value="ECO:0007669"/>
    <property type="project" value="UniProtKB-SubCell"/>
</dbReference>
<keyword evidence="8" id="KW-1185">Reference proteome</keyword>
<dbReference type="Proteomes" id="UP000018936">
    <property type="component" value="Unassembled WGS sequence"/>
</dbReference>
<evidence type="ECO:0000256" key="1">
    <source>
        <dbReference type="ARBA" id="ARBA00004370"/>
    </source>
</evidence>
<dbReference type="EMBL" id="AZIM01001169">
    <property type="protein sequence ID" value="ETE67848.1"/>
    <property type="molecule type" value="Genomic_DNA"/>
</dbReference>
<name>V8P1P2_OPHHA</name>
<keyword evidence="4" id="KW-0472">Membrane</keyword>
<keyword evidence="5" id="KW-0325">Glycoprotein</keyword>
<organism evidence="7 8">
    <name type="scientific">Ophiophagus hannah</name>
    <name type="common">King cobra</name>
    <name type="synonym">Naja hannah</name>
    <dbReference type="NCBI Taxonomy" id="8665"/>
    <lineage>
        <taxon>Eukaryota</taxon>
        <taxon>Metazoa</taxon>
        <taxon>Chordata</taxon>
        <taxon>Craniata</taxon>
        <taxon>Vertebrata</taxon>
        <taxon>Euteleostomi</taxon>
        <taxon>Lepidosauria</taxon>
        <taxon>Squamata</taxon>
        <taxon>Bifurcata</taxon>
        <taxon>Unidentata</taxon>
        <taxon>Episquamata</taxon>
        <taxon>Toxicofera</taxon>
        <taxon>Serpentes</taxon>
        <taxon>Colubroidea</taxon>
        <taxon>Elapidae</taxon>
        <taxon>Elapinae</taxon>
        <taxon>Ophiophagus</taxon>
    </lineage>
</organism>
<proteinExistence type="predicted"/>
<keyword evidence="2" id="KW-0812">Transmembrane</keyword>
<dbReference type="InterPro" id="IPR000162">
    <property type="entry name" value="GPCR_3_mtglu_rcpt"/>
</dbReference>
<dbReference type="InterPro" id="IPR050726">
    <property type="entry name" value="mGluR"/>
</dbReference>
<dbReference type="PANTHER" id="PTHR24060">
    <property type="entry name" value="METABOTROPIC GLUTAMATE RECEPTOR"/>
    <property type="match status" value="1"/>
</dbReference>
<feature type="non-terminal residue" evidence="7">
    <location>
        <position position="98"/>
    </location>
</feature>
<keyword evidence="3" id="KW-1133">Transmembrane helix</keyword>
<dbReference type="GO" id="GO:0007186">
    <property type="term" value="P:G protein-coupled receptor signaling pathway"/>
    <property type="evidence" value="ECO:0007669"/>
    <property type="project" value="InterPro"/>
</dbReference>
<evidence type="ECO:0000256" key="3">
    <source>
        <dbReference type="ARBA" id="ARBA00022989"/>
    </source>
</evidence>
<reference evidence="7 8" key="1">
    <citation type="journal article" date="2013" name="Proc. Natl. Acad. Sci. U.S.A.">
        <title>The king cobra genome reveals dynamic gene evolution and adaptation in the snake venom system.</title>
        <authorList>
            <person name="Vonk F.J."/>
            <person name="Casewell N.R."/>
            <person name="Henkel C.V."/>
            <person name="Heimberg A.M."/>
            <person name="Jansen H.J."/>
            <person name="McCleary R.J."/>
            <person name="Kerkkamp H.M."/>
            <person name="Vos R.A."/>
            <person name="Guerreiro I."/>
            <person name="Calvete J.J."/>
            <person name="Wuster W."/>
            <person name="Woods A.E."/>
            <person name="Logan J.M."/>
            <person name="Harrison R.A."/>
            <person name="Castoe T.A."/>
            <person name="de Koning A.P."/>
            <person name="Pollock D.D."/>
            <person name="Yandell M."/>
            <person name="Calderon D."/>
            <person name="Renjifo C."/>
            <person name="Currier R.B."/>
            <person name="Salgado D."/>
            <person name="Pla D."/>
            <person name="Sanz L."/>
            <person name="Hyder A.S."/>
            <person name="Ribeiro J.M."/>
            <person name="Arntzen J.W."/>
            <person name="van den Thillart G.E."/>
            <person name="Boetzer M."/>
            <person name="Pirovano W."/>
            <person name="Dirks R.P."/>
            <person name="Spaink H.P."/>
            <person name="Duboule D."/>
            <person name="McGlinn E."/>
            <person name="Kini R.M."/>
            <person name="Richardson M.K."/>
        </authorList>
    </citation>
    <scope>NUCLEOTIDE SEQUENCE</scope>
    <source>
        <tissue evidence="7">Blood</tissue>
    </source>
</reference>
<dbReference type="InterPro" id="IPR028082">
    <property type="entry name" value="Peripla_BP_I"/>
</dbReference>
<dbReference type="FunFam" id="3.40.50.2300:FF:000145">
    <property type="entry name" value="Glutamate receptor, metabotropic"/>
    <property type="match status" value="1"/>
</dbReference>
<gene>
    <name evidence="7" type="primary">GRM7</name>
    <name evidence="7" type="ORF">L345_06361</name>
</gene>
<evidence type="ECO:0000313" key="7">
    <source>
        <dbReference type="EMBL" id="ETE67848.1"/>
    </source>
</evidence>
<dbReference type="PRINTS" id="PR00593">
    <property type="entry name" value="MTABOTROPICR"/>
</dbReference>
<feature type="domain" description="Receptor ligand binding region" evidence="6">
    <location>
        <begin position="2"/>
        <end position="96"/>
    </location>
</feature>
<dbReference type="OrthoDB" id="9022386at2759"/>
<dbReference type="SUPFAM" id="SSF53822">
    <property type="entry name" value="Periplasmic binding protein-like I"/>
    <property type="match status" value="1"/>
</dbReference>
<evidence type="ECO:0000259" key="6">
    <source>
        <dbReference type="Pfam" id="PF01094"/>
    </source>
</evidence>
<keyword evidence="7" id="KW-0675">Receptor</keyword>
<feature type="non-terminal residue" evidence="7">
    <location>
        <position position="1"/>
    </location>
</feature>
<accession>V8P1P2</accession>
<evidence type="ECO:0000256" key="2">
    <source>
        <dbReference type="ARBA" id="ARBA00022692"/>
    </source>
</evidence>